<name>A0ACB5T599_AMBMO</name>
<gene>
    <name evidence="1" type="ORF">Amon02_000520600</name>
</gene>
<proteinExistence type="predicted"/>
<dbReference type="Proteomes" id="UP001165064">
    <property type="component" value="Unassembled WGS sequence"/>
</dbReference>
<organism evidence="1 2">
    <name type="scientific">Ambrosiozyma monospora</name>
    <name type="common">Yeast</name>
    <name type="synonym">Endomycopsis monosporus</name>
    <dbReference type="NCBI Taxonomy" id="43982"/>
    <lineage>
        <taxon>Eukaryota</taxon>
        <taxon>Fungi</taxon>
        <taxon>Dikarya</taxon>
        <taxon>Ascomycota</taxon>
        <taxon>Saccharomycotina</taxon>
        <taxon>Pichiomycetes</taxon>
        <taxon>Pichiales</taxon>
        <taxon>Pichiaceae</taxon>
        <taxon>Ambrosiozyma</taxon>
    </lineage>
</organism>
<evidence type="ECO:0000313" key="1">
    <source>
        <dbReference type="EMBL" id="GME81918.1"/>
    </source>
</evidence>
<evidence type="ECO:0000313" key="2">
    <source>
        <dbReference type="Proteomes" id="UP001165064"/>
    </source>
</evidence>
<keyword evidence="2" id="KW-1185">Reference proteome</keyword>
<accession>A0ACB5T599</accession>
<dbReference type="EMBL" id="BSXS01003772">
    <property type="protein sequence ID" value="GME81918.1"/>
    <property type="molecule type" value="Genomic_DNA"/>
</dbReference>
<sequence length="164" mass="17770">MGKGLDDLDQVESVDVAVDATQGTIAVVGKLAEQGTEAEPVDIDEFDSGNEAVTEELESKNQDEVITKPTSGDLQQVADVNDLLEEDENVKQDGTEGQEDEAKEKSSATGTDIEAHEISNVSESKTESPSSPKRKLDDDDDNTENQNDKNQTKRIRLDEKSSTS</sequence>
<comment type="caution">
    <text evidence="1">The sequence shown here is derived from an EMBL/GenBank/DDBJ whole genome shotgun (WGS) entry which is preliminary data.</text>
</comment>
<protein>
    <submittedName>
        <fullName evidence="1">Unnamed protein product</fullName>
    </submittedName>
</protein>
<reference evidence="1" key="1">
    <citation type="submission" date="2023-04" db="EMBL/GenBank/DDBJ databases">
        <title>Ambrosiozyma monospora NBRC 10751.</title>
        <authorList>
            <person name="Ichikawa N."/>
            <person name="Sato H."/>
            <person name="Tonouchi N."/>
        </authorList>
    </citation>
    <scope>NUCLEOTIDE SEQUENCE</scope>
    <source>
        <strain evidence="1">NBRC 10751</strain>
    </source>
</reference>